<evidence type="ECO:0000256" key="4">
    <source>
        <dbReference type="ARBA" id="ARBA00022692"/>
    </source>
</evidence>
<keyword evidence="11" id="KW-1185">Reference proteome</keyword>
<dbReference type="SUPFAM" id="SSF161098">
    <property type="entry name" value="MetI-like"/>
    <property type="match status" value="1"/>
</dbReference>
<evidence type="ECO:0000259" key="9">
    <source>
        <dbReference type="PROSITE" id="PS50928"/>
    </source>
</evidence>
<evidence type="ECO:0000313" key="11">
    <source>
        <dbReference type="Proteomes" id="UP001205311"/>
    </source>
</evidence>
<evidence type="ECO:0000256" key="8">
    <source>
        <dbReference type="SAM" id="MobiDB-lite"/>
    </source>
</evidence>
<dbReference type="EMBL" id="JAMTCP010000029">
    <property type="protein sequence ID" value="MCP2260632.1"/>
    <property type="molecule type" value="Genomic_DNA"/>
</dbReference>
<feature type="transmembrane region" description="Helical" evidence="7">
    <location>
        <begin position="127"/>
        <end position="151"/>
    </location>
</feature>
<feature type="transmembrane region" description="Helical" evidence="7">
    <location>
        <begin position="37"/>
        <end position="59"/>
    </location>
</feature>
<evidence type="ECO:0000313" key="10">
    <source>
        <dbReference type="EMBL" id="MCP2260632.1"/>
    </source>
</evidence>
<feature type="compositionally biased region" description="Low complexity" evidence="8">
    <location>
        <begin position="10"/>
        <end position="22"/>
    </location>
</feature>
<sequence length="298" mass="32966">MTTLDTPLDASPSRAASRPRAAGPGARSALHWIAVHSLALALTLMFLLPLVFIALTAVMSDQQALTSQLWPREWHWENFAHVFTRSPMLSYFGNSLLYSGLATVGMLLSSVPAAYALARLRWRGRNLAFFAVVAAMLLPPQVVAVPLYLLWAQLGLTGTLWPLVVPYLLGDFFSIFLLRQFFLTIPEDYADAARVDGCSELQVLWRVILPMARPGIAAAALFCFLYTWNDYFGPLLYAGERPESWTLSVALASFRGLHHVEWNLTMAATVLVMLPAVVLFLFAQKSFVKGITFTGVKG</sequence>
<dbReference type="Pfam" id="PF00528">
    <property type="entry name" value="BPD_transp_1"/>
    <property type="match status" value="1"/>
</dbReference>
<dbReference type="RefSeq" id="WP_253671476.1">
    <property type="nucleotide sequence ID" value="NZ_JAMTCP010000029.1"/>
</dbReference>
<evidence type="ECO:0000256" key="3">
    <source>
        <dbReference type="ARBA" id="ARBA00022475"/>
    </source>
</evidence>
<comment type="caution">
    <text evidence="10">The sequence shown here is derived from an EMBL/GenBank/DDBJ whole genome shotgun (WGS) entry which is preliminary data.</text>
</comment>
<keyword evidence="3" id="KW-1003">Cell membrane</keyword>
<accession>A0ABT1HYN0</accession>
<proteinExistence type="inferred from homology"/>
<feature type="transmembrane region" description="Helical" evidence="7">
    <location>
        <begin position="96"/>
        <end position="115"/>
    </location>
</feature>
<protein>
    <submittedName>
        <fullName evidence="10">Carbohydrate ABC transporter membrane protein 2, CUT1 family (TC 3.A.1.1.-)</fullName>
    </submittedName>
</protein>
<feature type="region of interest" description="Disordered" evidence="8">
    <location>
        <begin position="1"/>
        <end position="22"/>
    </location>
</feature>
<reference evidence="10 11" key="1">
    <citation type="submission" date="2022-06" db="EMBL/GenBank/DDBJ databases">
        <title>Genomic Encyclopedia of Archaeal and Bacterial Type Strains, Phase II (KMG-II): from individual species to whole genera.</title>
        <authorList>
            <person name="Goeker M."/>
        </authorList>
    </citation>
    <scope>NUCLEOTIDE SEQUENCE [LARGE SCALE GENOMIC DNA]</scope>
    <source>
        <strain evidence="10 11">DSM 40477</strain>
    </source>
</reference>
<organism evidence="10 11">
    <name type="scientific">Streptoalloteichus tenebrarius (strain ATCC 17920 / DSM 40477 / JCM 4838 / CBS 697.72 / NBRC 16177 / NCIMB 11028 / NRRL B-12390 / A12253. 1 / ISP 5477)</name>
    <name type="common">Streptomyces tenebrarius</name>
    <dbReference type="NCBI Taxonomy" id="1933"/>
    <lineage>
        <taxon>Bacteria</taxon>
        <taxon>Bacillati</taxon>
        <taxon>Actinomycetota</taxon>
        <taxon>Actinomycetes</taxon>
        <taxon>Pseudonocardiales</taxon>
        <taxon>Pseudonocardiaceae</taxon>
        <taxon>Streptoalloteichus</taxon>
    </lineage>
</organism>
<evidence type="ECO:0000256" key="1">
    <source>
        <dbReference type="ARBA" id="ARBA00004651"/>
    </source>
</evidence>
<keyword evidence="6 7" id="KW-0472">Membrane</keyword>
<dbReference type="PANTHER" id="PTHR43744:SF12">
    <property type="entry name" value="ABC TRANSPORTER PERMEASE PROTEIN MG189-RELATED"/>
    <property type="match status" value="1"/>
</dbReference>
<feature type="domain" description="ABC transmembrane type-1" evidence="9">
    <location>
        <begin position="92"/>
        <end position="283"/>
    </location>
</feature>
<comment type="subcellular location">
    <subcellularLocation>
        <location evidence="1 7">Cell membrane</location>
        <topology evidence="1 7">Multi-pass membrane protein</topology>
    </subcellularLocation>
</comment>
<dbReference type="PROSITE" id="PS50928">
    <property type="entry name" value="ABC_TM1"/>
    <property type="match status" value="1"/>
</dbReference>
<gene>
    <name evidence="10" type="ORF">LX15_004351</name>
</gene>
<keyword evidence="5 7" id="KW-1133">Transmembrane helix</keyword>
<feature type="transmembrane region" description="Helical" evidence="7">
    <location>
        <begin position="163"/>
        <end position="182"/>
    </location>
</feature>
<dbReference type="Proteomes" id="UP001205311">
    <property type="component" value="Unassembled WGS sequence"/>
</dbReference>
<dbReference type="InterPro" id="IPR035906">
    <property type="entry name" value="MetI-like_sf"/>
</dbReference>
<evidence type="ECO:0000256" key="7">
    <source>
        <dbReference type="RuleBase" id="RU363032"/>
    </source>
</evidence>
<keyword evidence="4 7" id="KW-0812">Transmembrane</keyword>
<evidence type="ECO:0000256" key="6">
    <source>
        <dbReference type="ARBA" id="ARBA00023136"/>
    </source>
</evidence>
<keyword evidence="2 7" id="KW-0813">Transport</keyword>
<evidence type="ECO:0000256" key="5">
    <source>
        <dbReference type="ARBA" id="ARBA00022989"/>
    </source>
</evidence>
<dbReference type="Gene3D" id="1.10.3720.10">
    <property type="entry name" value="MetI-like"/>
    <property type="match status" value="1"/>
</dbReference>
<comment type="similarity">
    <text evidence="7">Belongs to the binding-protein-dependent transport system permease family.</text>
</comment>
<name>A0ABT1HYN0_STRSD</name>
<dbReference type="CDD" id="cd06261">
    <property type="entry name" value="TM_PBP2"/>
    <property type="match status" value="1"/>
</dbReference>
<dbReference type="InterPro" id="IPR000515">
    <property type="entry name" value="MetI-like"/>
</dbReference>
<feature type="transmembrane region" description="Helical" evidence="7">
    <location>
        <begin position="262"/>
        <end position="283"/>
    </location>
</feature>
<evidence type="ECO:0000256" key="2">
    <source>
        <dbReference type="ARBA" id="ARBA00022448"/>
    </source>
</evidence>
<dbReference type="PANTHER" id="PTHR43744">
    <property type="entry name" value="ABC TRANSPORTER PERMEASE PROTEIN MG189-RELATED-RELATED"/>
    <property type="match status" value="1"/>
</dbReference>
<feature type="transmembrane region" description="Helical" evidence="7">
    <location>
        <begin position="203"/>
        <end position="228"/>
    </location>
</feature>